<dbReference type="InterPro" id="IPR051393">
    <property type="entry name" value="ABC_transporter_permease"/>
</dbReference>
<evidence type="ECO:0000256" key="4">
    <source>
        <dbReference type="ARBA" id="ARBA00022692"/>
    </source>
</evidence>
<dbReference type="Pfam" id="PF00528">
    <property type="entry name" value="BPD_transp_1"/>
    <property type="match status" value="1"/>
</dbReference>
<dbReference type="CDD" id="cd06261">
    <property type="entry name" value="TM_PBP2"/>
    <property type="match status" value="1"/>
</dbReference>
<evidence type="ECO:0000313" key="9">
    <source>
        <dbReference type="EMBL" id="PNY82929.1"/>
    </source>
</evidence>
<dbReference type="PROSITE" id="PS50928">
    <property type="entry name" value="ABC_TM1"/>
    <property type="match status" value="1"/>
</dbReference>
<dbReference type="PANTHER" id="PTHR30193:SF37">
    <property type="entry name" value="INNER MEMBRANE ABC TRANSPORTER PERMEASE PROTEIN YCJO"/>
    <property type="match status" value="1"/>
</dbReference>
<reference evidence="9 10" key="1">
    <citation type="submission" date="2018-01" db="EMBL/GenBank/DDBJ databases">
        <title>Deinococcus koreensis sp. nov., a radiation-resistant bacterium isolated from river water.</title>
        <authorList>
            <person name="Choi A."/>
        </authorList>
    </citation>
    <scope>NUCLEOTIDE SEQUENCE [LARGE SCALE GENOMIC DNA]</scope>
    <source>
        <strain evidence="9 10">SJW1-2</strain>
    </source>
</reference>
<keyword evidence="3" id="KW-1003">Cell membrane</keyword>
<dbReference type="OrthoDB" id="152280at2"/>
<dbReference type="EMBL" id="PPPD01000001">
    <property type="protein sequence ID" value="PNY82929.1"/>
    <property type="molecule type" value="Genomic_DNA"/>
</dbReference>
<protein>
    <submittedName>
        <fullName evidence="9">Sugar ABC transporter permease</fullName>
    </submittedName>
</protein>
<evidence type="ECO:0000256" key="3">
    <source>
        <dbReference type="ARBA" id="ARBA00022475"/>
    </source>
</evidence>
<feature type="transmembrane region" description="Helical" evidence="7">
    <location>
        <begin position="40"/>
        <end position="61"/>
    </location>
</feature>
<feature type="transmembrane region" description="Helical" evidence="7">
    <location>
        <begin position="224"/>
        <end position="247"/>
    </location>
</feature>
<comment type="subcellular location">
    <subcellularLocation>
        <location evidence="1 7">Cell membrane</location>
        <topology evidence="1 7">Multi-pass membrane protein</topology>
    </subcellularLocation>
</comment>
<keyword evidence="10" id="KW-1185">Reference proteome</keyword>
<keyword evidence="4 7" id="KW-0812">Transmembrane</keyword>
<dbReference type="Proteomes" id="UP000236379">
    <property type="component" value="Unassembled WGS sequence"/>
</dbReference>
<dbReference type="PANTHER" id="PTHR30193">
    <property type="entry name" value="ABC TRANSPORTER PERMEASE PROTEIN"/>
    <property type="match status" value="1"/>
</dbReference>
<organism evidence="9 10">
    <name type="scientific">Deinococcus koreensis</name>
    <dbReference type="NCBI Taxonomy" id="2054903"/>
    <lineage>
        <taxon>Bacteria</taxon>
        <taxon>Thermotogati</taxon>
        <taxon>Deinococcota</taxon>
        <taxon>Deinococci</taxon>
        <taxon>Deinococcales</taxon>
        <taxon>Deinococcaceae</taxon>
        <taxon>Deinococcus</taxon>
    </lineage>
</organism>
<dbReference type="AlphaFoldDB" id="A0A2K3V2B7"/>
<dbReference type="Gene3D" id="1.10.3720.10">
    <property type="entry name" value="MetI-like"/>
    <property type="match status" value="1"/>
</dbReference>
<dbReference type="InterPro" id="IPR000515">
    <property type="entry name" value="MetI-like"/>
</dbReference>
<dbReference type="InterPro" id="IPR035906">
    <property type="entry name" value="MetI-like_sf"/>
</dbReference>
<sequence>MYLSLTDADMLQPRPNLVGLQNYSAMFANPEFWRSMTVTAIFALSVTFLEVALGMALAFLMNAPTRLQRLLRGAVFTPVVVSIAATAVVWNYLLSPASGPVNQALGAVGLPGPGWLSDPNTALASVILVATWKGVGLPAVLFLSGLQAIPRELEEAAVIDGATRAQVAGRVTIPLLAPTTMVVFFISLVGTFQSYGLVLLLTGGGPAGSTNLLGYYIYQNAFSFFQMGFASALSVALFLLLLGLGLLQLKLSERRVHYQ</sequence>
<dbReference type="GO" id="GO:0005886">
    <property type="term" value="C:plasma membrane"/>
    <property type="evidence" value="ECO:0007669"/>
    <property type="project" value="UniProtKB-SubCell"/>
</dbReference>
<evidence type="ECO:0000256" key="5">
    <source>
        <dbReference type="ARBA" id="ARBA00022989"/>
    </source>
</evidence>
<keyword evidence="2 7" id="KW-0813">Transport</keyword>
<evidence type="ECO:0000256" key="6">
    <source>
        <dbReference type="ARBA" id="ARBA00023136"/>
    </source>
</evidence>
<proteinExistence type="inferred from homology"/>
<dbReference type="GO" id="GO:0055085">
    <property type="term" value="P:transmembrane transport"/>
    <property type="evidence" value="ECO:0007669"/>
    <property type="project" value="InterPro"/>
</dbReference>
<evidence type="ECO:0000259" key="8">
    <source>
        <dbReference type="PROSITE" id="PS50928"/>
    </source>
</evidence>
<evidence type="ECO:0000313" key="10">
    <source>
        <dbReference type="Proteomes" id="UP000236379"/>
    </source>
</evidence>
<evidence type="ECO:0000256" key="7">
    <source>
        <dbReference type="RuleBase" id="RU363032"/>
    </source>
</evidence>
<keyword evidence="6 7" id="KW-0472">Membrane</keyword>
<feature type="transmembrane region" description="Helical" evidence="7">
    <location>
        <begin position="122"/>
        <end position="143"/>
    </location>
</feature>
<evidence type="ECO:0000256" key="2">
    <source>
        <dbReference type="ARBA" id="ARBA00022448"/>
    </source>
</evidence>
<evidence type="ECO:0000256" key="1">
    <source>
        <dbReference type="ARBA" id="ARBA00004651"/>
    </source>
</evidence>
<accession>A0A2K3V2B7</accession>
<dbReference type="SUPFAM" id="SSF161098">
    <property type="entry name" value="MetI-like"/>
    <property type="match status" value="1"/>
</dbReference>
<keyword evidence="5 7" id="KW-1133">Transmembrane helix</keyword>
<gene>
    <name evidence="9" type="ORF">CVO96_07920</name>
</gene>
<feature type="domain" description="ABC transmembrane type-1" evidence="8">
    <location>
        <begin position="36"/>
        <end position="248"/>
    </location>
</feature>
<comment type="similarity">
    <text evidence="7">Belongs to the binding-protein-dependent transport system permease family.</text>
</comment>
<comment type="caution">
    <text evidence="9">The sequence shown here is derived from an EMBL/GenBank/DDBJ whole genome shotgun (WGS) entry which is preliminary data.</text>
</comment>
<feature type="transmembrane region" description="Helical" evidence="7">
    <location>
        <begin position="182"/>
        <end position="204"/>
    </location>
</feature>
<feature type="transmembrane region" description="Helical" evidence="7">
    <location>
        <begin position="73"/>
        <end position="93"/>
    </location>
</feature>
<name>A0A2K3V2B7_9DEIO</name>